<gene>
    <name evidence="1" type="ORF">BN2614_LOCUS1</name>
</gene>
<protein>
    <submittedName>
        <fullName evidence="1">Uncharacterized protein</fullName>
    </submittedName>
</protein>
<dbReference type="EMBL" id="CYRY02046737">
    <property type="protein sequence ID" value="VCX42516.1"/>
    <property type="molecule type" value="Genomic_DNA"/>
</dbReference>
<accession>A0A9X9QAW5</accession>
<name>A0A9X9QAW5_GULGU</name>
<reference evidence="1 2" key="1">
    <citation type="submission" date="2018-10" db="EMBL/GenBank/DDBJ databases">
        <authorList>
            <person name="Ekblom R."/>
            <person name="Jareborg N."/>
        </authorList>
    </citation>
    <scope>NUCLEOTIDE SEQUENCE [LARGE SCALE GENOMIC DNA]</scope>
    <source>
        <tissue evidence="1">Muscle</tissue>
    </source>
</reference>
<proteinExistence type="predicted"/>
<feature type="non-terminal residue" evidence="1">
    <location>
        <position position="39"/>
    </location>
</feature>
<keyword evidence="2" id="KW-1185">Reference proteome</keyword>
<comment type="caution">
    <text evidence="1">The sequence shown here is derived from an EMBL/GenBank/DDBJ whole genome shotgun (WGS) entry which is preliminary data.</text>
</comment>
<evidence type="ECO:0000313" key="2">
    <source>
        <dbReference type="Proteomes" id="UP000269945"/>
    </source>
</evidence>
<dbReference type="Proteomes" id="UP000269945">
    <property type="component" value="Unassembled WGS sequence"/>
</dbReference>
<organism evidence="1 2">
    <name type="scientific">Gulo gulo</name>
    <name type="common">Wolverine</name>
    <name type="synonym">Gluton</name>
    <dbReference type="NCBI Taxonomy" id="48420"/>
    <lineage>
        <taxon>Eukaryota</taxon>
        <taxon>Metazoa</taxon>
        <taxon>Chordata</taxon>
        <taxon>Craniata</taxon>
        <taxon>Vertebrata</taxon>
        <taxon>Euteleostomi</taxon>
        <taxon>Mammalia</taxon>
        <taxon>Eutheria</taxon>
        <taxon>Laurasiatheria</taxon>
        <taxon>Carnivora</taxon>
        <taxon>Caniformia</taxon>
        <taxon>Musteloidea</taxon>
        <taxon>Mustelidae</taxon>
        <taxon>Guloninae</taxon>
        <taxon>Gulo</taxon>
    </lineage>
</organism>
<dbReference type="AlphaFoldDB" id="A0A9X9QAW5"/>
<evidence type="ECO:0000313" key="1">
    <source>
        <dbReference type="EMBL" id="VCX42516.1"/>
    </source>
</evidence>
<sequence>MSAQERTCMRHQRTYKPAHRCTSVRITSHSVSTWEAWGM</sequence>